<reference evidence="2" key="1">
    <citation type="submission" date="2023-03" db="EMBL/GenBank/DDBJ databases">
        <title>Actinorhabdospora filicis NBRC 111898.</title>
        <authorList>
            <person name="Ichikawa N."/>
            <person name="Sato H."/>
            <person name="Tonouchi N."/>
        </authorList>
    </citation>
    <scope>NUCLEOTIDE SEQUENCE</scope>
    <source>
        <strain evidence="2">NBRC 111898</strain>
    </source>
</reference>
<dbReference type="EMBL" id="BSTX01000001">
    <property type="protein sequence ID" value="GLZ77522.1"/>
    <property type="molecule type" value="Genomic_DNA"/>
</dbReference>
<sequence length="178" mass="19409">MGIEINFDSRTSAQRVQEVLCARYGIDPALLYVGDLGEYSGPRLIAYVTPAPEGERYFACVLEGGPEFDEAIGGLTELQLATLLCKELDTRALIDDGGGAATSWILVTADGWHGRVIVDDDRLDDEFVILEALQPVPSAPEIPVVEPPDWQKGWYKDGKIPTSGFDPDDWRKPSEAAG</sequence>
<keyword evidence="3" id="KW-1185">Reference proteome</keyword>
<feature type="compositionally biased region" description="Basic and acidic residues" evidence="1">
    <location>
        <begin position="168"/>
        <end position="178"/>
    </location>
</feature>
<feature type="region of interest" description="Disordered" evidence="1">
    <location>
        <begin position="140"/>
        <end position="178"/>
    </location>
</feature>
<dbReference type="Proteomes" id="UP001165079">
    <property type="component" value="Unassembled WGS sequence"/>
</dbReference>
<organism evidence="2 3">
    <name type="scientific">Actinorhabdospora filicis</name>
    <dbReference type="NCBI Taxonomy" id="1785913"/>
    <lineage>
        <taxon>Bacteria</taxon>
        <taxon>Bacillati</taxon>
        <taxon>Actinomycetota</taxon>
        <taxon>Actinomycetes</taxon>
        <taxon>Micromonosporales</taxon>
        <taxon>Micromonosporaceae</taxon>
        <taxon>Actinorhabdospora</taxon>
    </lineage>
</organism>
<proteinExistence type="predicted"/>
<dbReference type="RefSeq" id="WP_285662623.1">
    <property type="nucleotide sequence ID" value="NZ_BSTX01000001.1"/>
</dbReference>
<name>A0A9W6SKK0_9ACTN</name>
<evidence type="ECO:0000256" key="1">
    <source>
        <dbReference type="SAM" id="MobiDB-lite"/>
    </source>
</evidence>
<dbReference type="AlphaFoldDB" id="A0A9W6SKK0"/>
<evidence type="ECO:0000313" key="2">
    <source>
        <dbReference type="EMBL" id="GLZ77522.1"/>
    </source>
</evidence>
<protein>
    <submittedName>
        <fullName evidence="2">Uncharacterized protein</fullName>
    </submittedName>
</protein>
<gene>
    <name evidence="2" type="ORF">Afil01_23290</name>
</gene>
<evidence type="ECO:0000313" key="3">
    <source>
        <dbReference type="Proteomes" id="UP001165079"/>
    </source>
</evidence>
<comment type="caution">
    <text evidence="2">The sequence shown here is derived from an EMBL/GenBank/DDBJ whole genome shotgun (WGS) entry which is preliminary data.</text>
</comment>
<accession>A0A9W6SKK0</accession>